<name>A0A6C0I0D6_9ZZZZ</name>
<accession>A0A6C0I0D6</accession>
<organism evidence="1">
    <name type="scientific">viral metagenome</name>
    <dbReference type="NCBI Taxonomy" id="1070528"/>
    <lineage>
        <taxon>unclassified sequences</taxon>
        <taxon>metagenomes</taxon>
        <taxon>organismal metagenomes</taxon>
    </lineage>
</organism>
<protein>
    <submittedName>
        <fullName evidence="1">Uncharacterized protein</fullName>
    </submittedName>
</protein>
<evidence type="ECO:0000313" key="1">
    <source>
        <dbReference type="EMBL" id="QHT86239.1"/>
    </source>
</evidence>
<dbReference type="EMBL" id="MN740065">
    <property type="protein sequence ID" value="QHT86239.1"/>
    <property type="molecule type" value="Genomic_DNA"/>
</dbReference>
<proteinExistence type="predicted"/>
<dbReference type="AlphaFoldDB" id="A0A6C0I0D6"/>
<reference evidence="1" key="1">
    <citation type="journal article" date="2020" name="Nature">
        <title>Giant virus diversity and host interactions through global metagenomics.</title>
        <authorList>
            <person name="Schulz F."/>
            <person name="Roux S."/>
            <person name="Paez-Espino D."/>
            <person name="Jungbluth S."/>
            <person name="Walsh D.A."/>
            <person name="Denef V.J."/>
            <person name="McMahon K.D."/>
            <person name="Konstantinidis K.T."/>
            <person name="Eloe-Fadrosh E.A."/>
            <person name="Kyrpides N.C."/>
            <person name="Woyke T."/>
        </authorList>
    </citation>
    <scope>NUCLEOTIDE SEQUENCE</scope>
    <source>
        <strain evidence="1">GVMAG-M-3300023184-186</strain>
    </source>
</reference>
<sequence>MYKSYNGNDTWILITLDDTKKELHKKVIKSMIDNHMPNSIPLQLENAIKFIKNDFYKNHQEYGHYHNNEFIAMIKNIY</sequence>